<dbReference type="OrthoDB" id="936265at2"/>
<dbReference type="InterPro" id="IPR036397">
    <property type="entry name" value="RNaseH_sf"/>
</dbReference>
<dbReference type="AlphaFoldDB" id="A0A5C8K725"/>
<comment type="caution">
    <text evidence="2">The sequence shown here is derived from an EMBL/GenBank/DDBJ whole genome shotgun (WGS) entry which is preliminary data.</text>
</comment>
<reference evidence="2 3" key="1">
    <citation type="submission" date="2019-08" db="EMBL/GenBank/DDBJ databases">
        <authorList>
            <person name="Shi S."/>
        </authorList>
    </citation>
    <scope>NUCLEOTIDE SEQUENCE [LARGE SCALE GENOMIC DNA]</scope>
    <source>
        <strain evidence="2 3">GY10130</strain>
    </source>
</reference>
<protein>
    <submittedName>
        <fullName evidence="2">Transposase family protein</fullName>
    </submittedName>
</protein>
<accession>A0A5C8K725</accession>
<dbReference type="GO" id="GO:0003676">
    <property type="term" value="F:nucleic acid binding"/>
    <property type="evidence" value="ECO:0007669"/>
    <property type="project" value="InterPro"/>
</dbReference>
<evidence type="ECO:0000313" key="3">
    <source>
        <dbReference type="Proteomes" id="UP000321926"/>
    </source>
</evidence>
<dbReference type="SUPFAM" id="SSF53098">
    <property type="entry name" value="Ribonuclease H-like"/>
    <property type="match status" value="1"/>
</dbReference>
<gene>
    <name evidence="2" type="ORF">FVR03_13145</name>
</gene>
<name>A0A5C8K725_9BACT</name>
<dbReference type="PANTHER" id="PTHR46889">
    <property type="entry name" value="TRANSPOSASE INSF FOR INSERTION SEQUENCE IS3B-RELATED"/>
    <property type="match status" value="1"/>
</dbReference>
<dbReference type="InterPro" id="IPR001584">
    <property type="entry name" value="Integrase_cat-core"/>
</dbReference>
<keyword evidence="3" id="KW-1185">Reference proteome</keyword>
<dbReference type="InterPro" id="IPR012337">
    <property type="entry name" value="RNaseH-like_sf"/>
</dbReference>
<dbReference type="Proteomes" id="UP000321926">
    <property type="component" value="Unassembled WGS sequence"/>
</dbReference>
<evidence type="ECO:0000313" key="2">
    <source>
        <dbReference type="EMBL" id="TXK44895.1"/>
    </source>
</evidence>
<dbReference type="InterPro" id="IPR050900">
    <property type="entry name" value="Transposase_IS3/IS150/IS904"/>
</dbReference>
<organism evidence="2 3">
    <name type="scientific">Pontibacter qinzhouensis</name>
    <dbReference type="NCBI Taxonomy" id="2603253"/>
    <lineage>
        <taxon>Bacteria</taxon>
        <taxon>Pseudomonadati</taxon>
        <taxon>Bacteroidota</taxon>
        <taxon>Cytophagia</taxon>
        <taxon>Cytophagales</taxon>
        <taxon>Hymenobacteraceae</taxon>
        <taxon>Pontibacter</taxon>
    </lineage>
</organism>
<feature type="domain" description="Integrase catalytic" evidence="1">
    <location>
        <begin position="1"/>
        <end position="144"/>
    </location>
</feature>
<proteinExistence type="predicted"/>
<dbReference type="Pfam" id="PF00665">
    <property type="entry name" value="rve"/>
    <property type="match status" value="1"/>
</dbReference>
<sequence length="171" mass="19659">MERGFLYLVALIDVCSRFVVGWGLSNSLEAGESLAVLQEAISRYGKPEIVNSDQGSQFTCKEWVEYLKEKEIKISMDGKGRAIDNIYIERLWRTVKRDYVYLHPARDGWELYQGLKNFFDFYNYKKHHQGIERQIPANQYLQKAATAGGKQQGHPEPVFNPGLLPLVETLS</sequence>
<dbReference type="PANTHER" id="PTHR46889:SF4">
    <property type="entry name" value="TRANSPOSASE INSO FOR INSERTION SEQUENCE ELEMENT IS911B-RELATED"/>
    <property type="match status" value="1"/>
</dbReference>
<dbReference type="GO" id="GO:0015074">
    <property type="term" value="P:DNA integration"/>
    <property type="evidence" value="ECO:0007669"/>
    <property type="project" value="InterPro"/>
</dbReference>
<dbReference type="EMBL" id="VRTY01000046">
    <property type="protein sequence ID" value="TXK44895.1"/>
    <property type="molecule type" value="Genomic_DNA"/>
</dbReference>
<dbReference type="Gene3D" id="3.30.420.10">
    <property type="entry name" value="Ribonuclease H-like superfamily/Ribonuclease H"/>
    <property type="match status" value="1"/>
</dbReference>
<dbReference type="PROSITE" id="PS50994">
    <property type="entry name" value="INTEGRASE"/>
    <property type="match status" value="1"/>
</dbReference>
<evidence type="ECO:0000259" key="1">
    <source>
        <dbReference type="PROSITE" id="PS50994"/>
    </source>
</evidence>